<dbReference type="Gene3D" id="3.30.420.10">
    <property type="entry name" value="Ribonuclease H-like superfamily/Ribonuclease H"/>
    <property type="match status" value="1"/>
</dbReference>
<dbReference type="InterPro" id="IPR001584">
    <property type="entry name" value="Integrase_cat-core"/>
</dbReference>
<organism evidence="3 4">
    <name type="scientific">Stylophora pistillata</name>
    <name type="common">Smooth cauliflower coral</name>
    <dbReference type="NCBI Taxonomy" id="50429"/>
    <lineage>
        <taxon>Eukaryota</taxon>
        <taxon>Metazoa</taxon>
        <taxon>Cnidaria</taxon>
        <taxon>Anthozoa</taxon>
        <taxon>Hexacorallia</taxon>
        <taxon>Scleractinia</taxon>
        <taxon>Astrocoeniina</taxon>
        <taxon>Pocilloporidae</taxon>
        <taxon>Stylophora</taxon>
    </lineage>
</organism>
<protein>
    <submittedName>
        <fullName evidence="3">Uncharacterized protein K02A2.6</fullName>
    </submittedName>
</protein>
<dbReference type="InterPro" id="IPR012337">
    <property type="entry name" value="RNaseH-like_sf"/>
</dbReference>
<dbReference type="AlphaFoldDB" id="A0A2B4SAF4"/>
<dbReference type="OrthoDB" id="5966261at2759"/>
<dbReference type="PANTHER" id="PTHR37984:SF8">
    <property type="entry name" value="CCHC-TYPE DOMAIN-CONTAINING PROTEIN"/>
    <property type="match status" value="1"/>
</dbReference>
<dbReference type="GO" id="GO:0015074">
    <property type="term" value="P:DNA integration"/>
    <property type="evidence" value="ECO:0007669"/>
    <property type="project" value="InterPro"/>
</dbReference>
<feature type="domain" description="Integrase catalytic" evidence="2">
    <location>
        <begin position="1"/>
        <end position="157"/>
    </location>
</feature>
<dbReference type="InterPro" id="IPR050951">
    <property type="entry name" value="Retrovirus_Pol_polyprotein"/>
</dbReference>
<dbReference type="PANTHER" id="PTHR37984">
    <property type="entry name" value="PROTEIN CBG26694"/>
    <property type="match status" value="1"/>
</dbReference>
<evidence type="ECO:0000313" key="3">
    <source>
        <dbReference type="EMBL" id="PFX25558.1"/>
    </source>
</evidence>
<dbReference type="Proteomes" id="UP000225706">
    <property type="component" value="Unassembled WGS sequence"/>
</dbReference>
<evidence type="ECO:0000313" key="4">
    <source>
        <dbReference type="Proteomes" id="UP000225706"/>
    </source>
</evidence>
<dbReference type="STRING" id="50429.A0A2B4SAF4"/>
<dbReference type="Pfam" id="PF00665">
    <property type="entry name" value="rve"/>
    <property type="match status" value="1"/>
</dbReference>
<feature type="region of interest" description="Disordered" evidence="1">
    <location>
        <begin position="238"/>
        <end position="300"/>
    </location>
</feature>
<accession>A0A2B4SAF4</accession>
<dbReference type="EMBL" id="LSMT01000148">
    <property type="protein sequence ID" value="PFX25558.1"/>
    <property type="molecule type" value="Genomic_DNA"/>
</dbReference>
<keyword evidence="4" id="KW-1185">Reference proteome</keyword>
<proteinExistence type="predicted"/>
<dbReference type="SUPFAM" id="SSF53098">
    <property type="entry name" value="Ribonuclease H-like"/>
    <property type="match status" value="1"/>
</dbReference>
<reference evidence="4" key="1">
    <citation type="journal article" date="2017" name="bioRxiv">
        <title>Comparative analysis of the genomes of Stylophora pistillata and Acropora digitifera provides evidence for extensive differences between species of corals.</title>
        <authorList>
            <person name="Voolstra C.R."/>
            <person name="Li Y."/>
            <person name="Liew Y.J."/>
            <person name="Baumgarten S."/>
            <person name="Zoccola D."/>
            <person name="Flot J.-F."/>
            <person name="Tambutte S."/>
            <person name="Allemand D."/>
            <person name="Aranda M."/>
        </authorList>
    </citation>
    <scope>NUCLEOTIDE SEQUENCE [LARGE SCALE GENOMIC DNA]</scope>
</reference>
<feature type="compositionally biased region" description="Polar residues" evidence="1">
    <location>
        <begin position="240"/>
        <end position="251"/>
    </location>
</feature>
<evidence type="ECO:0000256" key="1">
    <source>
        <dbReference type="SAM" id="MobiDB-lite"/>
    </source>
</evidence>
<comment type="caution">
    <text evidence="3">The sequence shown here is derived from an EMBL/GenBank/DDBJ whole genome shotgun (WGS) entry which is preliminary data.</text>
</comment>
<dbReference type="InterPro" id="IPR036397">
    <property type="entry name" value="RNaseH_sf"/>
</dbReference>
<gene>
    <name evidence="3" type="primary">K02A2.6</name>
    <name evidence="3" type="ORF">AWC38_SpisGene9805</name>
</gene>
<feature type="compositionally biased region" description="Polar residues" evidence="1">
    <location>
        <begin position="258"/>
        <end position="267"/>
    </location>
</feature>
<dbReference type="PROSITE" id="PS50994">
    <property type="entry name" value="INTEGRASE"/>
    <property type="match status" value="1"/>
</dbReference>
<dbReference type="GO" id="GO:0003676">
    <property type="term" value="F:nucleic acid binding"/>
    <property type="evidence" value="ECO:0007669"/>
    <property type="project" value="InterPro"/>
</dbReference>
<evidence type="ECO:0000259" key="2">
    <source>
        <dbReference type="PROSITE" id="PS50994"/>
    </source>
</evidence>
<name>A0A2B4SAF4_STYPI</name>
<sequence>MYPKNEGYSLLALYELEYSYSDFVEVGELKGTTAIYIMQFLKEQFSRYGIPDVLVTDNGPQYTYREFTEFSRGWEFKHVTSSPRHAKSSGKAEAEVNIAKKIFKKAYEDNMDPWLALLDPHNTPTQGVNSSPAQRLMVRRTHTLLSISANLLYPRIEKGVKGKLKAKRQNAKSYHDRGSKSLPEREIDQGVRVAGQRNRIWEAGTCVQMLSDHSYLVEVNGDTVRQNREALRPKYDTPKTNETVVTETKSFTPAPVQTGGQVALTDNNHSEVKTTVEISDTQHKSYSTPLRTTASRLALH</sequence>
<feature type="compositionally biased region" description="Polar residues" evidence="1">
    <location>
        <begin position="276"/>
        <end position="300"/>
    </location>
</feature>